<dbReference type="STRING" id="7176.B0WXK9"/>
<dbReference type="Proteomes" id="UP000002320">
    <property type="component" value="Unassembled WGS sequence"/>
</dbReference>
<keyword evidence="4" id="KW-1185">Reference proteome</keyword>
<dbReference type="InterPro" id="IPR036574">
    <property type="entry name" value="Scorpion_toxin-like_sf"/>
</dbReference>
<dbReference type="eggNOG" id="ENOG502TD6M">
    <property type="taxonomic scope" value="Eukaryota"/>
</dbReference>
<reference evidence="3" key="2">
    <citation type="submission" date="2021-02" db="UniProtKB">
        <authorList>
            <consortium name="EnsemblMetazoa"/>
        </authorList>
    </citation>
    <scope>IDENTIFICATION</scope>
    <source>
        <strain evidence="3">JHB</strain>
    </source>
</reference>
<dbReference type="AlphaFoldDB" id="B0WXK9"/>
<dbReference type="EMBL" id="DS232168">
    <property type="protein sequence ID" value="EDS36539.1"/>
    <property type="molecule type" value="Genomic_DNA"/>
</dbReference>
<evidence type="ECO:0000313" key="3">
    <source>
        <dbReference type="EnsemblMetazoa" id="CPIJ011918-PA"/>
    </source>
</evidence>
<protein>
    <submittedName>
        <fullName evidence="3">Defensin anti-microbial peptide</fullName>
    </submittedName>
</protein>
<dbReference type="GO" id="GO:0051707">
    <property type="term" value="P:response to other organism"/>
    <property type="evidence" value="ECO:0007669"/>
    <property type="project" value="UniProtKB-ARBA"/>
</dbReference>
<sequence length="75" mass="8284">MKYVYCCVLVVLLGLTLAWAAEDVPEAEKVAPINVSKRQFVQTLTCTNPNCSAQCKGRGYRSGKCQIGRCFCSYV</sequence>
<evidence type="ECO:0000313" key="2">
    <source>
        <dbReference type="EMBL" id="EDS36539.1"/>
    </source>
</evidence>
<gene>
    <name evidence="3" type="primary">6044651</name>
    <name evidence="2" type="ORF">CpipJ_CPIJ011918</name>
</gene>
<name>B0WXK9_CULQU</name>
<dbReference type="SUPFAM" id="SSF57095">
    <property type="entry name" value="Scorpion toxin-like"/>
    <property type="match status" value="1"/>
</dbReference>
<dbReference type="VEuPathDB" id="VectorBase:CPIJ011918"/>
<evidence type="ECO:0000256" key="1">
    <source>
        <dbReference type="SAM" id="SignalP"/>
    </source>
</evidence>
<keyword evidence="1" id="KW-0732">Signal</keyword>
<proteinExistence type="predicted"/>
<dbReference type="VEuPathDB" id="VectorBase:CQUJHB010019"/>
<accession>B0WXK9</accession>
<dbReference type="HOGENOM" id="CLU_2689795_0_0_1"/>
<dbReference type="EnsemblMetazoa" id="CPIJ011918-RA">
    <property type="protein sequence ID" value="CPIJ011918-PA"/>
    <property type="gene ID" value="CPIJ011918"/>
</dbReference>
<feature type="chain" id="PRO_5011408678" evidence="1">
    <location>
        <begin position="21"/>
        <end position="75"/>
    </location>
</feature>
<organism>
    <name type="scientific">Culex quinquefasciatus</name>
    <name type="common">Southern house mosquito</name>
    <name type="synonym">Culex pungens</name>
    <dbReference type="NCBI Taxonomy" id="7176"/>
    <lineage>
        <taxon>Eukaryota</taxon>
        <taxon>Metazoa</taxon>
        <taxon>Ecdysozoa</taxon>
        <taxon>Arthropoda</taxon>
        <taxon>Hexapoda</taxon>
        <taxon>Insecta</taxon>
        <taxon>Pterygota</taxon>
        <taxon>Neoptera</taxon>
        <taxon>Endopterygota</taxon>
        <taxon>Diptera</taxon>
        <taxon>Nematocera</taxon>
        <taxon>Culicoidea</taxon>
        <taxon>Culicidae</taxon>
        <taxon>Culicinae</taxon>
        <taxon>Culicini</taxon>
        <taxon>Culex</taxon>
        <taxon>Culex</taxon>
    </lineage>
</organism>
<reference evidence="2" key="1">
    <citation type="submission" date="2007-03" db="EMBL/GenBank/DDBJ databases">
        <title>Annotation of Culex pipiens quinquefasciatus.</title>
        <authorList>
            <consortium name="The Broad Institute Genome Sequencing Platform"/>
            <person name="Atkinson P.W."/>
            <person name="Hemingway J."/>
            <person name="Christensen B.M."/>
            <person name="Higgs S."/>
            <person name="Kodira C."/>
            <person name="Hannick L."/>
            <person name="Megy K."/>
            <person name="O'Leary S."/>
            <person name="Pearson M."/>
            <person name="Haas B.J."/>
            <person name="Mauceli E."/>
            <person name="Wortman J.R."/>
            <person name="Lee N.H."/>
            <person name="Guigo R."/>
            <person name="Stanke M."/>
            <person name="Alvarado L."/>
            <person name="Amedeo P."/>
            <person name="Antoine C.H."/>
            <person name="Arensburger P."/>
            <person name="Bidwell S.L."/>
            <person name="Crawford M."/>
            <person name="Camaro F."/>
            <person name="Devon K."/>
            <person name="Engels R."/>
            <person name="Hammond M."/>
            <person name="Howarth C."/>
            <person name="Koehrsen M."/>
            <person name="Lawson D."/>
            <person name="Montgomery P."/>
            <person name="Nene V."/>
            <person name="Nusbaum C."/>
            <person name="Puiu D."/>
            <person name="Romero-Severson J."/>
            <person name="Severson D.W."/>
            <person name="Shumway M."/>
            <person name="Sisk P."/>
            <person name="Stolte C."/>
            <person name="Zeng Q."/>
            <person name="Eisenstadt E."/>
            <person name="Fraser-Liggett C."/>
            <person name="Strausberg R."/>
            <person name="Galagan J."/>
            <person name="Birren B."/>
            <person name="Collins F.H."/>
        </authorList>
    </citation>
    <scope>NUCLEOTIDE SEQUENCE [LARGE SCALE GENOMIC DNA]</scope>
    <source>
        <strain evidence="2">JHB</strain>
    </source>
</reference>
<dbReference type="KEGG" id="cqu:CpipJ_CPIJ011918"/>
<evidence type="ECO:0000313" key="4">
    <source>
        <dbReference type="Proteomes" id="UP000002320"/>
    </source>
</evidence>
<dbReference type="InParanoid" id="B0WXK9"/>
<dbReference type="OrthoDB" id="7732999at2759"/>
<feature type="signal peptide" evidence="1">
    <location>
        <begin position="1"/>
        <end position="20"/>
    </location>
</feature>
<dbReference type="PROSITE" id="PS01138">
    <property type="entry name" value="SCORP_SHORT_TOXIN"/>
    <property type="match status" value="1"/>
</dbReference>